<dbReference type="Pfam" id="PF12697">
    <property type="entry name" value="Abhydrolase_6"/>
    <property type="match status" value="1"/>
</dbReference>
<dbReference type="GO" id="GO:0016787">
    <property type="term" value="F:hydrolase activity"/>
    <property type="evidence" value="ECO:0007669"/>
    <property type="project" value="UniProtKB-KW"/>
</dbReference>
<dbReference type="PANTHER" id="PTHR43798:SF33">
    <property type="entry name" value="HYDROLASE, PUTATIVE (AFU_ORTHOLOGUE AFUA_2G14860)-RELATED"/>
    <property type="match status" value="1"/>
</dbReference>
<dbReference type="SUPFAM" id="SSF53474">
    <property type="entry name" value="alpha/beta-Hydrolases"/>
    <property type="match status" value="1"/>
</dbReference>
<organism evidence="2 3">
    <name type="scientific">Mycobacterium parmense</name>
    <dbReference type="NCBI Taxonomy" id="185642"/>
    <lineage>
        <taxon>Bacteria</taxon>
        <taxon>Bacillati</taxon>
        <taxon>Actinomycetota</taxon>
        <taxon>Actinomycetes</taxon>
        <taxon>Mycobacteriales</taxon>
        <taxon>Mycobacteriaceae</taxon>
        <taxon>Mycobacterium</taxon>
        <taxon>Mycobacterium simiae complex</taxon>
    </lineage>
</organism>
<dbReference type="InterPro" id="IPR000073">
    <property type="entry name" value="AB_hydrolase_1"/>
</dbReference>
<dbReference type="InterPro" id="IPR029058">
    <property type="entry name" value="AB_hydrolase_fold"/>
</dbReference>
<accession>A0A7I7YY48</accession>
<dbReference type="Proteomes" id="UP000467105">
    <property type="component" value="Chromosome"/>
</dbReference>
<evidence type="ECO:0000313" key="3">
    <source>
        <dbReference type="Proteomes" id="UP000467105"/>
    </source>
</evidence>
<proteinExistence type="predicted"/>
<dbReference type="Gene3D" id="3.40.50.1820">
    <property type="entry name" value="alpha/beta hydrolase"/>
    <property type="match status" value="1"/>
</dbReference>
<sequence length="316" mass="33755">MSSDVVPLVSKPVTDISEDELAGLSEFSLLAENAEQAGVAGPLPEVERIETDTPHGRVSALRWGSASPRVVFLHGGGQNAHTWDTVIVGLGEPALAVDLPGHGHSGWRADGDYSPRHNADAVAPVLRALAPDAELVVGMSLGGLTAIRIGAIAPELVRELVLVDVTPSALHRYAELTTEQQGTVALVAGEREFPSFQAMLDLTVAAAPHREVKALRRGVFHNSRRLDNGSWAWRYDAIRAVPNFGDLWEDVDALAAPVTLVRGGSSPFVTDEDAAELAHRAERFRTMHVVANSGHSVQSDQPRALTDLLRGVLAAR</sequence>
<protein>
    <submittedName>
        <fullName evidence="2">Alpha/beta hydrolase</fullName>
    </submittedName>
</protein>
<name>A0A7I7YY48_9MYCO</name>
<dbReference type="GO" id="GO:0016020">
    <property type="term" value="C:membrane"/>
    <property type="evidence" value="ECO:0007669"/>
    <property type="project" value="TreeGrafter"/>
</dbReference>
<evidence type="ECO:0000313" key="2">
    <source>
        <dbReference type="EMBL" id="BBZ46660.1"/>
    </source>
</evidence>
<keyword evidence="3" id="KW-1185">Reference proteome</keyword>
<dbReference type="PRINTS" id="PR00111">
    <property type="entry name" value="ABHYDROLASE"/>
</dbReference>
<dbReference type="EMBL" id="AP022614">
    <property type="protein sequence ID" value="BBZ46660.1"/>
    <property type="molecule type" value="Genomic_DNA"/>
</dbReference>
<reference evidence="2 3" key="1">
    <citation type="journal article" date="2019" name="Emerg. Microbes Infect.">
        <title>Comprehensive subspecies identification of 175 nontuberculous mycobacteria species based on 7547 genomic profiles.</title>
        <authorList>
            <person name="Matsumoto Y."/>
            <person name="Kinjo T."/>
            <person name="Motooka D."/>
            <person name="Nabeya D."/>
            <person name="Jung N."/>
            <person name="Uechi K."/>
            <person name="Horii T."/>
            <person name="Iida T."/>
            <person name="Fujita J."/>
            <person name="Nakamura S."/>
        </authorList>
    </citation>
    <scope>NUCLEOTIDE SEQUENCE [LARGE SCALE GENOMIC DNA]</scope>
    <source>
        <strain evidence="2 3">JCM 14742</strain>
    </source>
</reference>
<dbReference type="InterPro" id="IPR050266">
    <property type="entry name" value="AB_hydrolase_sf"/>
</dbReference>
<dbReference type="AlphaFoldDB" id="A0A7I7YY48"/>
<dbReference type="OrthoDB" id="63519at2"/>
<gene>
    <name evidence="2" type="ORF">MPRM_39410</name>
</gene>
<keyword evidence="2" id="KW-0378">Hydrolase</keyword>
<evidence type="ECO:0000259" key="1">
    <source>
        <dbReference type="Pfam" id="PF12697"/>
    </source>
</evidence>
<dbReference type="PANTHER" id="PTHR43798">
    <property type="entry name" value="MONOACYLGLYCEROL LIPASE"/>
    <property type="match status" value="1"/>
</dbReference>
<feature type="domain" description="AB hydrolase-1" evidence="1">
    <location>
        <begin position="70"/>
        <end position="306"/>
    </location>
</feature>